<reference evidence="1" key="2">
    <citation type="submission" date="2019-07" db="EMBL/GenBank/DDBJ databases">
        <authorList>
            <person name="Seetharam A."/>
            <person name="Woodhouse M."/>
            <person name="Cannon E."/>
        </authorList>
    </citation>
    <scope>NUCLEOTIDE SEQUENCE [LARGE SCALE GENOMIC DNA]</scope>
    <source>
        <strain evidence="1">cv. B73</strain>
    </source>
</reference>
<name>A0A804LJD7_MAIZE</name>
<protein>
    <submittedName>
        <fullName evidence="1">Uncharacterized protein</fullName>
    </submittedName>
</protein>
<organism evidence="1 2">
    <name type="scientific">Zea mays</name>
    <name type="common">Maize</name>
    <dbReference type="NCBI Taxonomy" id="4577"/>
    <lineage>
        <taxon>Eukaryota</taxon>
        <taxon>Viridiplantae</taxon>
        <taxon>Streptophyta</taxon>
        <taxon>Embryophyta</taxon>
        <taxon>Tracheophyta</taxon>
        <taxon>Spermatophyta</taxon>
        <taxon>Magnoliopsida</taxon>
        <taxon>Liliopsida</taxon>
        <taxon>Poales</taxon>
        <taxon>Poaceae</taxon>
        <taxon>PACMAD clade</taxon>
        <taxon>Panicoideae</taxon>
        <taxon>Andropogonodae</taxon>
        <taxon>Andropogoneae</taxon>
        <taxon>Tripsacinae</taxon>
        <taxon>Zea</taxon>
    </lineage>
</organism>
<dbReference type="InParanoid" id="A0A804LJD7"/>
<dbReference type="Proteomes" id="UP000007305">
    <property type="component" value="Chromosome 1"/>
</dbReference>
<dbReference type="EnsemblPlants" id="Zm00001eb015300_T001">
    <property type="protein sequence ID" value="Zm00001eb015300_P001"/>
    <property type="gene ID" value="Zm00001eb015300"/>
</dbReference>
<evidence type="ECO:0000313" key="2">
    <source>
        <dbReference type="Proteomes" id="UP000007305"/>
    </source>
</evidence>
<dbReference type="AlphaFoldDB" id="A0A804LJD7"/>
<sequence>MGLVGCEPWSRNRQLHAGAHPVLQSTANRGESSIAALAGKILPLDSLQPSLDVALVGSKIVARVVRSGRCGNGAAVVAAGAGAISGCTALSIVKQGDLMAVTNGDDSRVVLGTTTDDGAITPFSSSST</sequence>
<dbReference type="Gramene" id="Zm00001eb015300_T001">
    <property type="protein sequence ID" value="Zm00001eb015300_P001"/>
    <property type="gene ID" value="Zm00001eb015300"/>
</dbReference>
<accession>A0A804LJD7</accession>
<keyword evidence="2" id="KW-1185">Reference proteome</keyword>
<reference evidence="2" key="1">
    <citation type="submission" date="2015-12" db="EMBL/GenBank/DDBJ databases">
        <title>Update maize B73 reference genome by single molecule sequencing technologies.</title>
        <authorList>
            <consortium name="Maize Genome Sequencing Project"/>
            <person name="Ware D."/>
        </authorList>
    </citation>
    <scope>NUCLEOTIDE SEQUENCE [LARGE SCALE GENOMIC DNA]</scope>
    <source>
        <strain evidence="2">cv. B73</strain>
    </source>
</reference>
<proteinExistence type="predicted"/>
<reference evidence="1" key="3">
    <citation type="submission" date="2021-05" db="UniProtKB">
        <authorList>
            <consortium name="EnsemblPlants"/>
        </authorList>
    </citation>
    <scope>IDENTIFICATION</scope>
    <source>
        <strain evidence="1">cv. B73</strain>
    </source>
</reference>
<evidence type="ECO:0000313" key="1">
    <source>
        <dbReference type="EnsemblPlants" id="Zm00001eb015300_P001"/>
    </source>
</evidence>